<comment type="caution">
    <text evidence="2">The sequence shown here is derived from an EMBL/GenBank/DDBJ whole genome shotgun (WGS) entry which is preliminary data.</text>
</comment>
<accession>A0A6L2LAW9</accession>
<organism evidence="2">
    <name type="scientific">Tanacetum cinerariifolium</name>
    <name type="common">Dalmatian daisy</name>
    <name type="synonym">Chrysanthemum cinerariifolium</name>
    <dbReference type="NCBI Taxonomy" id="118510"/>
    <lineage>
        <taxon>Eukaryota</taxon>
        <taxon>Viridiplantae</taxon>
        <taxon>Streptophyta</taxon>
        <taxon>Embryophyta</taxon>
        <taxon>Tracheophyta</taxon>
        <taxon>Spermatophyta</taxon>
        <taxon>Magnoliopsida</taxon>
        <taxon>eudicotyledons</taxon>
        <taxon>Gunneridae</taxon>
        <taxon>Pentapetalae</taxon>
        <taxon>asterids</taxon>
        <taxon>campanulids</taxon>
        <taxon>Asterales</taxon>
        <taxon>Asteraceae</taxon>
        <taxon>Asteroideae</taxon>
        <taxon>Anthemideae</taxon>
        <taxon>Anthemidinae</taxon>
        <taxon>Tanacetum</taxon>
    </lineage>
</organism>
<gene>
    <name evidence="2" type="ORF">Tci_030854</name>
</gene>
<dbReference type="AlphaFoldDB" id="A0A6L2LAW9"/>
<feature type="region of interest" description="Disordered" evidence="1">
    <location>
        <begin position="1"/>
        <end position="29"/>
    </location>
</feature>
<dbReference type="EMBL" id="BKCJ010004075">
    <property type="protein sequence ID" value="GEU58876.1"/>
    <property type="molecule type" value="Genomic_DNA"/>
</dbReference>
<protein>
    <submittedName>
        <fullName evidence="2">Uncharacterized protein</fullName>
    </submittedName>
</protein>
<proteinExistence type="predicted"/>
<evidence type="ECO:0000313" key="2">
    <source>
        <dbReference type="EMBL" id="GEU58876.1"/>
    </source>
</evidence>
<evidence type="ECO:0000256" key="1">
    <source>
        <dbReference type="SAM" id="MobiDB-lite"/>
    </source>
</evidence>
<reference evidence="2" key="1">
    <citation type="journal article" date="2019" name="Sci. Rep.">
        <title>Draft genome of Tanacetum cinerariifolium, the natural source of mosquito coil.</title>
        <authorList>
            <person name="Yamashiro T."/>
            <person name="Shiraishi A."/>
            <person name="Satake H."/>
            <person name="Nakayama K."/>
        </authorList>
    </citation>
    <scope>NUCLEOTIDE SEQUENCE</scope>
</reference>
<sequence length="78" mass="8355">MFSVITATRKNDEARSNLNNEENDSMLDTSYGEETMEELTAAVMLMARIKPADGNAETLPLYDAKAVKIKAGGACVGA</sequence>
<name>A0A6L2LAW9_TANCI</name>